<proteinExistence type="predicted"/>
<name>A0ABW1B866_9ACTN</name>
<evidence type="ECO:0000313" key="2">
    <source>
        <dbReference type="Proteomes" id="UP001596112"/>
    </source>
</evidence>
<comment type="caution">
    <text evidence="1">The sequence shown here is derived from an EMBL/GenBank/DDBJ whole genome shotgun (WGS) entry which is preliminary data.</text>
</comment>
<accession>A0ABW1B866</accession>
<gene>
    <name evidence="1" type="ORF">ACFQGO_15590</name>
</gene>
<dbReference type="Proteomes" id="UP001596112">
    <property type="component" value="Unassembled WGS sequence"/>
</dbReference>
<dbReference type="RefSeq" id="WP_272173501.1">
    <property type="nucleotide sequence ID" value="NZ_JAQOSL010000135.1"/>
</dbReference>
<dbReference type="EMBL" id="JBHSNZ010000009">
    <property type="protein sequence ID" value="MFC5808908.1"/>
    <property type="molecule type" value="Genomic_DNA"/>
</dbReference>
<organism evidence="1 2">
    <name type="scientific">Streptomyces heilongjiangensis</name>
    <dbReference type="NCBI Taxonomy" id="945052"/>
    <lineage>
        <taxon>Bacteria</taxon>
        <taxon>Bacillati</taxon>
        <taxon>Actinomycetota</taxon>
        <taxon>Actinomycetes</taxon>
        <taxon>Kitasatosporales</taxon>
        <taxon>Streptomycetaceae</taxon>
        <taxon>Streptomyces</taxon>
    </lineage>
</organism>
<protein>
    <submittedName>
        <fullName evidence="1">Uncharacterized protein</fullName>
    </submittedName>
</protein>
<sequence length="105" mass="11502">MAAITPATAPTSHQIVEHADGSIAGQLWFNSGNHATHSTSHPENGFNSFTIKDTFCGCGWGIGVEWQLSDEVFTHRSTADCKPVEVTYETDADRCQRSRFSPRST</sequence>
<keyword evidence="2" id="KW-1185">Reference proteome</keyword>
<reference evidence="2" key="1">
    <citation type="journal article" date="2019" name="Int. J. Syst. Evol. Microbiol.">
        <title>The Global Catalogue of Microorganisms (GCM) 10K type strain sequencing project: providing services to taxonomists for standard genome sequencing and annotation.</title>
        <authorList>
            <consortium name="The Broad Institute Genomics Platform"/>
            <consortium name="The Broad Institute Genome Sequencing Center for Infectious Disease"/>
            <person name="Wu L."/>
            <person name="Ma J."/>
        </authorList>
    </citation>
    <scope>NUCLEOTIDE SEQUENCE [LARGE SCALE GENOMIC DNA]</scope>
    <source>
        <strain evidence="2">JCM 9918</strain>
    </source>
</reference>
<evidence type="ECO:0000313" key="1">
    <source>
        <dbReference type="EMBL" id="MFC5808908.1"/>
    </source>
</evidence>